<evidence type="ECO:0000313" key="10">
    <source>
        <dbReference type="EMBL" id="OAX42158.1"/>
    </source>
</evidence>
<dbReference type="InParanoid" id="A0A1B7NBI8"/>
<dbReference type="InterPro" id="IPR022533">
    <property type="entry name" value="Cox20"/>
</dbReference>
<dbReference type="OrthoDB" id="14603at2759"/>
<evidence type="ECO:0000256" key="5">
    <source>
        <dbReference type="ARBA" id="ARBA00022792"/>
    </source>
</evidence>
<keyword evidence="7" id="KW-0496">Mitochondrion</keyword>
<evidence type="ECO:0000313" key="11">
    <source>
        <dbReference type="Proteomes" id="UP000092154"/>
    </source>
</evidence>
<protein>
    <recommendedName>
        <fullName evidence="3">Cytochrome c oxidase assembly protein COX20, mitochondrial</fullName>
    </recommendedName>
</protein>
<feature type="region of interest" description="Disordered" evidence="9">
    <location>
        <begin position="1"/>
        <end position="25"/>
    </location>
</feature>
<reference evidence="10 11" key="1">
    <citation type="submission" date="2016-06" db="EMBL/GenBank/DDBJ databases">
        <title>Comparative genomics of the ectomycorrhizal sister species Rhizopogon vinicolor and Rhizopogon vesiculosus (Basidiomycota: Boletales) reveals a divergence of the mating type B locus.</title>
        <authorList>
            <consortium name="DOE Joint Genome Institute"/>
            <person name="Mujic A.B."/>
            <person name="Kuo A."/>
            <person name="Tritt A."/>
            <person name="Lipzen A."/>
            <person name="Chen C."/>
            <person name="Johnson J."/>
            <person name="Sharma A."/>
            <person name="Barry K."/>
            <person name="Grigoriev I.V."/>
            <person name="Spatafora J.W."/>
        </authorList>
    </citation>
    <scope>NUCLEOTIDE SEQUENCE [LARGE SCALE GENOMIC DNA]</scope>
    <source>
        <strain evidence="10 11">AM-OR11-026</strain>
    </source>
</reference>
<evidence type="ECO:0000256" key="4">
    <source>
        <dbReference type="ARBA" id="ARBA00022692"/>
    </source>
</evidence>
<dbReference type="STRING" id="1314800.A0A1B7NBI8"/>
<comment type="similarity">
    <text evidence="2">Belongs to the COX20 family.</text>
</comment>
<evidence type="ECO:0000256" key="3">
    <source>
        <dbReference type="ARBA" id="ARBA00017689"/>
    </source>
</evidence>
<evidence type="ECO:0000256" key="7">
    <source>
        <dbReference type="ARBA" id="ARBA00023128"/>
    </source>
</evidence>
<keyword evidence="5" id="KW-0999">Mitochondrion inner membrane</keyword>
<sequence>MTTASGDETQSQVASSSQPSGSRRPIYRVETTGNFWQDAREAFKRISIADDFQRLGEIPCARNSLMSGIASGVGVGVIRIMSAGFLVGSHWAVGTFMLVSLGTWTVCQRNIEVERRKLQKVVEDMPKRFIKQKDAATDPSGGS</sequence>
<dbReference type="FunCoup" id="A0A1B7NBI8">
    <property type="interactions" value="162"/>
</dbReference>
<comment type="subcellular location">
    <subcellularLocation>
        <location evidence="1">Mitochondrion inner membrane</location>
    </subcellularLocation>
</comment>
<dbReference type="AlphaFoldDB" id="A0A1B7NBI8"/>
<dbReference type="PANTHER" id="PTHR31586:SF1">
    <property type="entry name" value="CYTOCHROME C OXIDASE ASSEMBLY PROTEIN COX20, MITOCHONDRIAL"/>
    <property type="match status" value="1"/>
</dbReference>
<evidence type="ECO:0000256" key="1">
    <source>
        <dbReference type="ARBA" id="ARBA00004273"/>
    </source>
</evidence>
<organism evidence="10 11">
    <name type="scientific">Rhizopogon vinicolor AM-OR11-026</name>
    <dbReference type="NCBI Taxonomy" id="1314800"/>
    <lineage>
        <taxon>Eukaryota</taxon>
        <taxon>Fungi</taxon>
        <taxon>Dikarya</taxon>
        <taxon>Basidiomycota</taxon>
        <taxon>Agaricomycotina</taxon>
        <taxon>Agaricomycetes</taxon>
        <taxon>Agaricomycetidae</taxon>
        <taxon>Boletales</taxon>
        <taxon>Suillineae</taxon>
        <taxon>Rhizopogonaceae</taxon>
        <taxon>Rhizopogon</taxon>
    </lineage>
</organism>
<dbReference type="GO" id="GO:0033617">
    <property type="term" value="P:mitochondrial respiratory chain complex IV assembly"/>
    <property type="evidence" value="ECO:0007669"/>
    <property type="project" value="InterPro"/>
</dbReference>
<proteinExistence type="inferred from homology"/>
<keyword evidence="4" id="KW-0812">Transmembrane</keyword>
<evidence type="ECO:0000256" key="8">
    <source>
        <dbReference type="ARBA" id="ARBA00023136"/>
    </source>
</evidence>
<dbReference type="PANTHER" id="PTHR31586">
    <property type="entry name" value="CYTOCHROME C OXIDASE PROTEIN 20"/>
    <property type="match status" value="1"/>
</dbReference>
<dbReference type="Proteomes" id="UP000092154">
    <property type="component" value="Unassembled WGS sequence"/>
</dbReference>
<dbReference type="GO" id="GO:0005743">
    <property type="term" value="C:mitochondrial inner membrane"/>
    <property type="evidence" value="ECO:0007669"/>
    <property type="project" value="UniProtKB-SubCell"/>
</dbReference>
<accession>A0A1B7NBI8</accession>
<feature type="compositionally biased region" description="Low complexity" evidence="9">
    <location>
        <begin position="10"/>
        <end position="22"/>
    </location>
</feature>
<keyword evidence="8" id="KW-0472">Membrane</keyword>
<evidence type="ECO:0000256" key="2">
    <source>
        <dbReference type="ARBA" id="ARBA00009575"/>
    </source>
</evidence>
<evidence type="ECO:0000256" key="6">
    <source>
        <dbReference type="ARBA" id="ARBA00022989"/>
    </source>
</evidence>
<evidence type="ECO:0000256" key="9">
    <source>
        <dbReference type="SAM" id="MobiDB-lite"/>
    </source>
</evidence>
<name>A0A1B7NBI8_9AGAM</name>
<keyword evidence="11" id="KW-1185">Reference proteome</keyword>
<dbReference type="Pfam" id="PF12597">
    <property type="entry name" value="Cox20"/>
    <property type="match status" value="1"/>
</dbReference>
<dbReference type="EMBL" id="KV448163">
    <property type="protein sequence ID" value="OAX42158.1"/>
    <property type="molecule type" value="Genomic_DNA"/>
</dbReference>
<keyword evidence="6" id="KW-1133">Transmembrane helix</keyword>
<gene>
    <name evidence="10" type="ORF">K503DRAFT_734287</name>
</gene>